<proteinExistence type="predicted"/>
<sequence>MPFDGLSTMANPPLYLFHAAHPVSSAAGDEAYVAQEAGRISNKLRHGHAQGKRARTCLTLECMEPLILRRAALSRKVMGRTRKCATWKRSYVIWISRSANRPVEKSCRASLSTSITIAKTMRQKLPRELRDMVYRRYWELYDQDWLVEELSQGILCDRYEKLQFGRLYKPADIYGNRPVQEQAVCCPYETCQQKLYPYWQSDTVVRDHIKDVHSTIKTESLTNNTLIQTQYVGTHIAREAVMGAYAVSGCARLIPTDLRLPDHSLRFMHNIALGNLNAMLHKDVFGLGV</sequence>
<evidence type="ECO:0000313" key="2">
    <source>
        <dbReference type="Proteomes" id="UP000800036"/>
    </source>
</evidence>
<gene>
    <name evidence="1" type="ORF">BU23DRAFT_652621</name>
</gene>
<organism evidence="1 2">
    <name type="scientific">Bimuria novae-zelandiae CBS 107.79</name>
    <dbReference type="NCBI Taxonomy" id="1447943"/>
    <lineage>
        <taxon>Eukaryota</taxon>
        <taxon>Fungi</taxon>
        <taxon>Dikarya</taxon>
        <taxon>Ascomycota</taxon>
        <taxon>Pezizomycotina</taxon>
        <taxon>Dothideomycetes</taxon>
        <taxon>Pleosporomycetidae</taxon>
        <taxon>Pleosporales</taxon>
        <taxon>Massarineae</taxon>
        <taxon>Didymosphaeriaceae</taxon>
        <taxon>Bimuria</taxon>
    </lineage>
</organism>
<reference evidence="1" key="1">
    <citation type="journal article" date="2020" name="Stud. Mycol.">
        <title>101 Dothideomycetes genomes: a test case for predicting lifestyles and emergence of pathogens.</title>
        <authorList>
            <person name="Haridas S."/>
            <person name="Albert R."/>
            <person name="Binder M."/>
            <person name="Bloem J."/>
            <person name="Labutti K."/>
            <person name="Salamov A."/>
            <person name="Andreopoulos B."/>
            <person name="Baker S."/>
            <person name="Barry K."/>
            <person name="Bills G."/>
            <person name="Bluhm B."/>
            <person name="Cannon C."/>
            <person name="Castanera R."/>
            <person name="Culley D."/>
            <person name="Daum C."/>
            <person name="Ezra D."/>
            <person name="Gonzalez J."/>
            <person name="Henrissat B."/>
            <person name="Kuo A."/>
            <person name="Liang C."/>
            <person name="Lipzen A."/>
            <person name="Lutzoni F."/>
            <person name="Magnuson J."/>
            <person name="Mondo S."/>
            <person name="Nolan M."/>
            <person name="Ohm R."/>
            <person name="Pangilinan J."/>
            <person name="Park H.-J."/>
            <person name="Ramirez L."/>
            <person name="Alfaro M."/>
            <person name="Sun H."/>
            <person name="Tritt A."/>
            <person name="Yoshinaga Y."/>
            <person name="Zwiers L.-H."/>
            <person name="Turgeon B."/>
            <person name="Goodwin S."/>
            <person name="Spatafora J."/>
            <person name="Crous P."/>
            <person name="Grigoriev I."/>
        </authorList>
    </citation>
    <scope>NUCLEOTIDE SEQUENCE</scope>
    <source>
        <strain evidence="1">CBS 107.79</strain>
    </source>
</reference>
<dbReference type="AlphaFoldDB" id="A0A6A5V8A9"/>
<name>A0A6A5V8A9_9PLEO</name>
<accession>A0A6A5V8A9</accession>
<dbReference type="EMBL" id="ML976708">
    <property type="protein sequence ID" value="KAF1969547.1"/>
    <property type="molecule type" value="Genomic_DNA"/>
</dbReference>
<keyword evidence="2" id="KW-1185">Reference proteome</keyword>
<protein>
    <submittedName>
        <fullName evidence="1">Uncharacterized protein</fullName>
    </submittedName>
</protein>
<dbReference type="Proteomes" id="UP000800036">
    <property type="component" value="Unassembled WGS sequence"/>
</dbReference>
<evidence type="ECO:0000313" key="1">
    <source>
        <dbReference type="EMBL" id="KAF1969547.1"/>
    </source>
</evidence>